<proteinExistence type="predicted"/>
<comment type="caution">
    <text evidence="2">The sequence shown here is derived from an EMBL/GenBank/DDBJ whole genome shotgun (WGS) entry which is preliminary data.</text>
</comment>
<evidence type="ECO:0000313" key="2">
    <source>
        <dbReference type="EMBL" id="OMJ28505.1"/>
    </source>
</evidence>
<name>A0A1R1YNU4_9FUNG</name>
<feature type="compositionally biased region" description="Basic and acidic residues" evidence="1">
    <location>
        <begin position="41"/>
        <end position="70"/>
    </location>
</feature>
<organism evidence="2 3">
    <name type="scientific">Smittium culicis</name>
    <dbReference type="NCBI Taxonomy" id="133412"/>
    <lineage>
        <taxon>Eukaryota</taxon>
        <taxon>Fungi</taxon>
        <taxon>Fungi incertae sedis</taxon>
        <taxon>Zoopagomycota</taxon>
        <taxon>Kickxellomycotina</taxon>
        <taxon>Harpellomycetes</taxon>
        <taxon>Harpellales</taxon>
        <taxon>Legeriomycetaceae</taxon>
        <taxon>Smittium</taxon>
    </lineage>
</organism>
<feature type="compositionally biased region" description="Basic residues" evidence="1">
    <location>
        <begin position="9"/>
        <end position="23"/>
    </location>
</feature>
<dbReference type="AlphaFoldDB" id="A0A1R1YNU4"/>
<dbReference type="Proteomes" id="UP000187429">
    <property type="component" value="Unassembled WGS sequence"/>
</dbReference>
<gene>
    <name evidence="2" type="ORF">AYI69_g2019</name>
</gene>
<protein>
    <submittedName>
        <fullName evidence="2">Uncharacterized protein</fullName>
    </submittedName>
</protein>
<accession>A0A1R1YNU4</accession>
<feature type="region of interest" description="Disordered" evidence="1">
    <location>
        <begin position="1"/>
        <end position="70"/>
    </location>
</feature>
<evidence type="ECO:0000256" key="1">
    <source>
        <dbReference type="SAM" id="MobiDB-lite"/>
    </source>
</evidence>
<reference evidence="3" key="1">
    <citation type="submission" date="2017-01" db="EMBL/GenBank/DDBJ databases">
        <authorList>
            <person name="Wang Y."/>
            <person name="White M."/>
            <person name="Kvist S."/>
            <person name="Moncalvo J.-M."/>
        </authorList>
    </citation>
    <scope>NUCLEOTIDE SEQUENCE [LARGE SCALE GENOMIC DNA]</scope>
    <source>
        <strain evidence="3">ID-206-W2</strain>
    </source>
</reference>
<dbReference type="EMBL" id="LSSM01000570">
    <property type="protein sequence ID" value="OMJ28505.1"/>
    <property type="molecule type" value="Genomic_DNA"/>
</dbReference>
<keyword evidence="3" id="KW-1185">Reference proteome</keyword>
<evidence type="ECO:0000313" key="3">
    <source>
        <dbReference type="Proteomes" id="UP000187429"/>
    </source>
</evidence>
<sequence>MRGEDGRRGKGYRNSRIGRRRTKKEVEKDVVRGQMSGDGGGDEREKGCQGDGKGDGTKGVEKTEREEEQR</sequence>